<dbReference type="EMBL" id="PJQM01000649">
    <property type="protein sequence ID" value="RCI04550.1"/>
    <property type="molecule type" value="Genomic_DNA"/>
</dbReference>
<protein>
    <submittedName>
        <fullName evidence="1">Uncharacterized protein</fullName>
    </submittedName>
</protein>
<dbReference type="Proteomes" id="UP000253551">
    <property type="component" value="Unassembled WGS sequence"/>
</dbReference>
<keyword evidence="2" id="KW-1185">Reference proteome</keyword>
<dbReference type="PANTHER" id="PTHR31366">
    <property type="entry name" value="UPF0739 PROTEIN C1ORF74"/>
    <property type="match status" value="1"/>
</dbReference>
<reference evidence="1 2" key="1">
    <citation type="journal article" date="2018" name="G3 (Bethesda)">
        <title>Phylogenetic and Phylogenomic Definition of Rhizopus Species.</title>
        <authorList>
            <person name="Gryganskyi A.P."/>
            <person name="Golan J."/>
            <person name="Dolatabadi S."/>
            <person name="Mondo S."/>
            <person name="Robb S."/>
            <person name="Idnurm A."/>
            <person name="Muszewska A."/>
            <person name="Steczkiewicz K."/>
            <person name="Masonjones S."/>
            <person name="Liao H.L."/>
            <person name="Gajdeczka M.T."/>
            <person name="Anike F."/>
            <person name="Vuek A."/>
            <person name="Anishchenko I.M."/>
            <person name="Voigt K."/>
            <person name="de Hoog G.S."/>
            <person name="Smith M.E."/>
            <person name="Heitman J."/>
            <person name="Vilgalys R."/>
            <person name="Stajich J.E."/>
        </authorList>
    </citation>
    <scope>NUCLEOTIDE SEQUENCE [LARGE SCALE GENOMIC DNA]</scope>
    <source>
        <strain evidence="1 2">LSU 92-RS-03</strain>
    </source>
</reference>
<evidence type="ECO:0000313" key="1">
    <source>
        <dbReference type="EMBL" id="RCI04550.1"/>
    </source>
</evidence>
<sequence length="243" mass="27925">MNSILKSCFQSVNNSKLDSFSKDVHHVVMGLRTSHLIDITSLDLNQAKDLLSKLRKNSKQGQSLILLQFKDRFSFLCNKTLLRQHILSTLSANSLVFIAVQDREPVKTEMPAQLIYWLQEKLLPFLLTAEPVFYSAVIPKCMVAITGWALEYPIIYTTHEISDGPEDELDEWEVRTNCLGNRCLEVIQCWVADHMLLSFSYPLCLIDSGERIARDLELKINQRLVKEKCQIKKVQVMLDRLAI</sequence>
<dbReference type="InterPro" id="IPR027850">
    <property type="entry name" value="DUF4504"/>
</dbReference>
<name>A0A367KQY8_RHIST</name>
<comment type="caution">
    <text evidence="1">The sequence shown here is derived from an EMBL/GenBank/DDBJ whole genome shotgun (WGS) entry which is preliminary data.</text>
</comment>
<gene>
    <name evidence="1" type="ORF">CU098_009130</name>
</gene>
<dbReference type="Pfam" id="PF14953">
    <property type="entry name" value="DUF4504"/>
    <property type="match status" value="1"/>
</dbReference>
<evidence type="ECO:0000313" key="2">
    <source>
        <dbReference type="Proteomes" id="UP000253551"/>
    </source>
</evidence>
<organism evidence="1 2">
    <name type="scientific">Rhizopus stolonifer</name>
    <name type="common">Rhizopus nigricans</name>
    <dbReference type="NCBI Taxonomy" id="4846"/>
    <lineage>
        <taxon>Eukaryota</taxon>
        <taxon>Fungi</taxon>
        <taxon>Fungi incertae sedis</taxon>
        <taxon>Mucoromycota</taxon>
        <taxon>Mucoromycotina</taxon>
        <taxon>Mucoromycetes</taxon>
        <taxon>Mucorales</taxon>
        <taxon>Mucorineae</taxon>
        <taxon>Rhizopodaceae</taxon>
        <taxon>Rhizopus</taxon>
    </lineage>
</organism>
<proteinExistence type="predicted"/>
<dbReference type="OrthoDB" id="2395010at2759"/>
<dbReference type="PANTHER" id="PTHR31366:SF2">
    <property type="entry name" value="UPF0739 PROTEIN C1ORF74"/>
    <property type="match status" value="1"/>
</dbReference>
<dbReference type="AlphaFoldDB" id="A0A367KQY8"/>
<accession>A0A367KQY8</accession>